<keyword evidence="9" id="KW-1185">Reference proteome</keyword>
<dbReference type="InterPro" id="IPR005821">
    <property type="entry name" value="Ion_trans_dom"/>
</dbReference>
<feature type="transmembrane region" description="Helical" evidence="6">
    <location>
        <begin position="171"/>
        <end position="187"/>
    </location>
</feature>
<feature type="transmembrane region" description="Helical" evidence="6">
    <location>
        <begin position="87"/>
        <end position="107"/>
    </location>
</feature>
<accession>A0ABQ1PP41</accession>
<dbReference type="Gene3D" id="1.20.120.350">
    <property type="entry name" value="Voltage-gated potassium channels. Chain C"/>
    <property type="match status" value="1"/>
</dbReference>
<keyword evidence="3 6" id="KW-1133">Transmembrane helix</keyword>
<evidence type="ECO:0000313" key="8">
    <source>
        <dbReference type="EMBL" id="GGD00217.1"/>
    </source>
</evidence>
<comment type="subcellular location">
    <subcellularLocation>
        <location evidence="1">Membrane</location>
        <topology evidence="1">Multi-pass membrane protein</topology>
    </subcellularLocation>
</comment>
<feature type="transmembrane region" description="Helical" evidence="6">
    <location>
        <begin position="141"/>
        <end position="164"/>
    </location>
</feature>
<feature type="domain" description="Ion transport" evidence="7">
    <location>
        <begin position="20"/>
        <end position="238"/>
    </location>
</feature>
<organism evidence="8 9">
    <name type="scientific">Thalassobacillus devorans</name>
    <dbReference type="NCBI Taxonomy" id="279813"/>
    <lineage>
        <taxon>Bacteria</taxon>
        <taxon>Bacillati</taxon>
        <taxon>Bacillota</taxon>
        <taxon>Bacilli</taxon>
        <taxon>Bacillales</taxon>
        <taxon>Bacillaceae</taxon>
        <taxon>Thalassobacillus</taxon>
    </lineage>
</organism>
<dbReference type="Proteomes" id="UP000619534">
    <property type="component" value="Unassembled WGS sequence"/>
</dbReference>
<keyword evidence="4 6" id="KW-0472">Membrane</keyword>
<gene>
    <name evidence="8" type="ORF">GCM10007216_33700</name>
</gene>
<dbReference type="PANTHER" id="PTHR10037:SF62">
    <property type="entry name" value="SODIUM CHANNEL PROTEIN 60E"/>
    <property type="match status" value="1"/>
</dbReference>
<proteinExistence type="predicted"/>
<feature type="coiled-coil region" evidence="5">
    <location>
        <begin position="230"/>
        <end position="275"/>
    </location>
</feature>
<comment type="caution">
    <text evidence="8">The sequence shown here is derived from an EMBL/GenBank/DDBJ whole genome shotgun (WGS) entry which is preliminary data.</text>
</comment>
<evidence type="ECO:0000256" key="4">
    <source>
        <dbReference type="ARBA" id="ARBA00023136"/>
    </source>
</evidence>
<keyword evidence="5" id="KW-0175">Coiled coil</keyword>
<dbReference type="PANTHER" id="PTHR10037">
    <property type="entry name" value="VOLTAGE-GATED CATION CHANNEL CALCIUM AND SODIUM"/>
    <property type="match status" value="1"/>
</dbReference>
<keyword evidence="2 6" id="KW-0812">Transmembrane</keyword>
<reference evidence="9" key="1">
    <citation type="journal article" date="2019" name="Int. J. Syst. Evol. Microbiol.">
        <title>The Global Catalogue of Microorganisms (GCM) 10K type strain sequencing project: providing services to taxonomists for standard genome sequencing and annotation.</title>
        <authorList>
            <consortium name="The Broad Institute Genomics Platform"/>
            <consortium name="The Broad Institute Genome Sequencing Center for Infectious Disease"/>
            <person name="Wu L."/>
            <person name="Ma J."/>
        </authorList>
    </citation>
    <scope>NUCLEOTIDE SEQUENCE [LARGE SCALE GENOMIC DNA]</scope>
    <source>
        <strain evidence="9">CCM 7282</strain>
    </source>
</reference>
<sequence>MMKKNSGAGVRTKLYDFVHHPYFTNTVLFLIFINSITIGLETYPGIFREYQNWFVFIEGFFLWFFTIEIILRIIAHRPVLHFFKNGWNIFDFIIIGGVLIFSGTHYISTLRILRVLRVMRTVSVSPSLQRLTTALLRTVPAMANILLLLAIVFYVFAVIGVILYRDLAPEYFGSLHLSMVTLFQVVTLESWASGVFRPIFEEDPWSWIYFISFILIGTFIVLNLFVGEIVNNVQKVNEMYETKMKEKEGKKEVDHEMLLREIAELKAMIKENQHNK</sequence>
<evidence type="ECO:0000256" key="2">
    <source>
        <dbReference type="ARBA" id="ARBA00022692"/>
    </source>
</evidence>
<dbReference type="SUPFAM" id="SSF81324">
    <property type="entry name" value="Voltage-gated potassium channels"/>
    <property type="match status" value="1"/>
</dbReference>
<dbReference type="EMBL" id="BMCJ01000007">
    <property type="protein sequence ID" value="GGD00217.1"/>
    <property type="molecule type" value="Genomic_DNA"/>
</dbReference>
<name>A0ABQ1PP41_9BACI</name>
<feature type="transmembrane region" description="Helical" evidence="6">
    <location>
        <begin position="21"/>
        <end position="40"/>
    </location>
</feature>
<feature type="transmembrane region" description="Helical" evidence="6">
    <location>
        <begin position="207"/>
        <end position="226"/>
    </location>
</feature>
<protein>
    <recommendedName>
        <fullName evidence="7">Ion transport domain-containing protein</fullName>
    </recommendedName>
</protein>
<dbReference type="InterPro" id="IPR027359">
    <property type="entry name" value="Volt_channel_dom_sf"/>
</dbReference>
<dbReference type="InterPro" id="IPR043203">
    <property type="entry name" value="VGCC_Ca_Na"/>
</dbReference>
<evidence type="ECO:0000256" key="5">
    <source>
        <dbReference type="SAM" id="Coils"/>
    </source>
</evidence>
<evidence type="ECO:0000256" key="6">
    <source>
        <dbReference type="SAM" id="Phobius"/>
    </source>
</evidence>
<evidence type="ECO:0000256" key="3">
    <source>
        <dbReference type="ARBA" id="ARBA00022989"/>
    </source>
</evidence>
<evidence type="ECO:0000313" key="9">
    <source>
        <dbReference type="Proteomes" id="UP000619534"/>
    </source>
</evidence>
<evidence type="ECO:0000256" key="1">
    <source>
        <dbReference type="ARBA" id="ARBA00004141"/>
    </source>
</evidence>
<dbReference type="Gene3D" id="1.10.287.70">
    <property type="match status" value="1"/>
</dbReference>
<evidence type="ECO:0000259" key="7">
    <source>
        <dbReference type="Pfam" id="PF00520"/>
    </source>
</evidence>
<feature type="transmembrane region" description="Helical" evidence="6">
    <location>
        <begin position="52"/>
        <end position="75"/>
    </location>
</feature>
<dbReference type="Pfam" id="PF00520">
    <property type="entry name" value="Ion_trans"/>
    <property type="match status" value="1"/>
</dbReference>